<dbReference type="RefSeq" id="WP_179604491.1">
    <property type="nucleotide sequence ID" value="NZ_BAABEH010000001.1"/>
</dbReference>
<evidence type="ECO:0000313" key="4">
    <source>
        <dbReference type="Proteomes" id="UP000578352"/>
    </source>
</evidence>
<dbReference type="Pfam" id="PF12802">
    <property type="entry name" value="MarR_2"/>
    <property type="match status" value="1"/>
</dbReference>
<feature type="compositionally biased region" description="Polar residues" evidence="1">
    <location>
        <begin position="1"/>
        <end position="16"/>
    </location>
</feature>
<dbReference type="SUPFAM" id="SSF46785">
    <property type="entry name" value="Winged helix' DNA-binding domain"/>
    <property type="match status" value="1"/>
</dbReference>
<dbReference type="GO" id="GO:0003677">
    <property type="term" value="F:DNA binding"/>
    <property type="evidence" value="ECO:0007669"/>
    <property type="project" value="UniProtKB-KW"/>
</dbReference>
<name>A0A853CTB1_9MICO</name>
<dbReference type="PANTHER" id="PTHR33164">
    <property type="entry name" value="TRANSCRIPTIONAL REGULATOR, MARR FAMILY"/>
    <property type="match status" value="1"/>
</dbReference>
<dbReference type="Proteomes" id="UP000578352">
    <property type="component" value="Unassembled WGS sequence"/>
</dbReference>
<sequence>MTTDNPGSTPSASGNTDADRRRALEVLEGLRSYLVAESAMQRRSEKSMNLTVNDISALRYLLRARERGIAVGPKELGDYLGIQSSSVTVLLDRLERAGHIRREPSPFDRRALIIVPAVPVDEIHRAILGDVREELVEVAAALDDDEARAVIHFLDRLRDTIDTIDDLSAGRDTKRAGR</sequence>
<keyword evidence="3" id="KW-0238">DNA-binding</keyword>
<dbReference type="PROSITE" id="PS50995">
    <property type="entry name" value="HTH_MARR_2"/>
    <property type="match status" value="1"/>
</dbReference>
<gene>
    <name evidence="3" type="ORF">HNR13_000731</name>
</gene>
<feature type="domain" description="HTH marR-type" evidence="2">
    <location>
        <begin position="20"/>
        <end position="159"/>
    </location>
</feature>
<feature type="region of interest" description="Disordered" evidence="1">
    <location>
        <begin position="1"/>
        <end position="21"/>
    </location>
</feature>
<comment type="caution">
    <text evidence="3">The sequence shown here is derived from an EMBL/GenBank/DDBJ whole genome shotgun (WGS) entry which is preliminary data.</text>
</comment>
<dbReference type="GO" id="GO:0006950">
    <property type="term" value="P:response to stress"/>
    <property type="evidence" value="ECO:0007669"/>
    <property type="project" value="TreeGrafter"/>
</dbReference>
<evidence type="ECO:0000313" key="3">
    <source>
        <dbReference type="EMBL" id="NYJ22444.1"/>
    </source>
</evidence>
<evidence type="ECO:0000259" key="2">
    <source>
        <dbReference type="PROSITE" id="PS50995"/>
    </source>
</evidence>
<proteinExistence type="predicted"/>
<dbReference type="GO" id="GO:0003700">
    <property type="term" value="F:DNA-binding transcription factor activity"/>
    <property type="evidence" value="ECO:0007669"/>
    <property type="project" value="InterPro"/>
</dbReference>
<accession>A0A853CTB1</accession>
<dbReference type="InterPro" id="IPR000835">
    <property type="entry name" value="HTH_MarR-typ"/>
</dbReference>
<dbReference type="InterPro" id="IPR036390">
    <property type="entry name" value="WH_DNA-bd_sf"/>
</dbReference>
<dbReference type="EMBL" id="JACCFL010000001">
    <property type="protein sequence ID" value="NYJ22444.1"/>
    <property type="molecule type" value="Genomic_DNA"/>
</dbReference>
<dbReference type="SMART" id="SM00347">
    <property type="entry name" value="HTH_MARR"/>
    <property type="match status" value="1"/>
</dbReference>
<dbReference type="InterPro" id="IPR036388">
    <property type="entry name" value="WH-like_DNA-bd_sf"/>
</dbReference>
<reference evidence="3 4" key="1">
    <citation type="submission" date="2020-07" db="EMBL/GenBank/DDBJ databases">
        <title>Sequencing the genomes of 1000 actinobacteria strains.</title>
        <authorList>
            <person name="Klenk H.-P."/>
        </authorList>
    </citation>
    <scope>NUCLEOTIDE SEQUENCE [LARGE SCALE GENOMIC DNA]</scope>
    <source>
        <strain evidence="3 4">DSM 15165</strain>
    </source>
</reference>
<dbReference type="AlphaFoldDB" id="A0A853CTB1"/>
<dbReference type="Gene3D" id="1.10.10.10">
    <property type="entry name" value="Winged helix-like DNA-binding domain superfamily/Winged helix DNA-binding domain"/>
    <property type="match status" value="1"/>
</dbReference>
<dbReference type="PRINTS" id="PR00598">
    <property type="entry name" value="HTHMARR"/>
</dbReference>
<protein>
    <submittedName>
        <fullName evidence="3">DNA-binding MarR family transcriptional regulator</fullName>
    </submittedName>
</protein>
<evidence type="ECO:0000256" key="1">
    <source>
        <dbReference type="SAM" id="MobiDB-lite"/>
    </source>
</evidence>
<organism evidence="3 4">
    <name type="scientific">Leifsonia shinshuensis</name>
    <dbReference type="NCBI Taxonomy" id="150026"/>
    <lineage>
        <taxon>Bacteria</taxon>
        <taxon>Bacillati</taxon>
        <taxon>Actinomycetota</taxon>
        <taxon>Actinomycetes</taxon>
        <taxon>Micrococcales</taxon>
        <taxon>Microbacteriaceae</taxon>
        <taxon>Leifsonia</taxon>
    </lineage>
</organism>
<dbReference type="InterPro" id="IPR039422">
    <property type="entry name" value="MarR/SlyA-like"/>
</dbReference>
<dbReference type="PANTHER" id="PTHR33164:SF43">
    <property type="entry name" value="HTH-TYPE TRANSCRIPTIONAL REPRESSOR YETL"/>
    <property type="match status" value="1"/>
</dbReference>